<evidence type="ECO:0000313" key="2">
    <source>
        <dbReference type="Proteomes" id="UP000053593"/>
    </source>
</evidence>
<dbReference type="OrthoDB" id="3262196at2759"/>
<gene>
    <name evidence="1" type="ORF">GYMLUDRAFT_1024416</name>
</gene>
<keyword evidence="2" id="KW-1185">Reference proteome</keyword>
<evidence type="ECO:0000313" key="1">
    <source>
        <dbReference type="EMBL" id="KIK54108.1"/>
    </source>
</evidence>
<sequence>LVSKLSGQFVYPSTVFKYINDNSAVPADRLDIVLGIQKEETEGEALLSLMHSTTKFCQQTRTPLHLFKYLEFLLLTRM</sequence>
<feature type="non-terminal residue" evidence="1">
    <location>
        <position position="1"/>
    </location>
</feature>
<dbReference type="AlphaFoldDB" id="A0A0D0CGP1"/>
<dbReference type="HOGENOM" id="CLU_2628532_0_0_1"/>
<reference evidence="1 2" key="1">
    <citation type="submission" date="2014-04" db="EMBL/GenBank/DDBJ databases">
        <title>Evolutionary Origins and Diversification of the Mycorrhizal Mutualists.</title>
        <authorList>
            <consortium name="DOE Joint Genome Institute"/>
            <consortium name="Mycorrhizal Genomics Consortium"/>
            <person name="Kohler A."/>
            <person name="Kuo A."/>
            <person name="Nagy L.G."/>
            <person name="Floudas D."/>
            <person name="Copeland A."/>
            <person name="Barry K.W."/>
            <person name="Cichocki N."/>
            <person name="Veneault-Fourrey C."/>
            <person name="LaButti K."/>
            <person name="Lindquist E.A."/>
            <person name="Lipzen A."/>
            <person name="Lundell T."/>
            <person name="Morin E."/>
            <person name="Murat C."/>
            <person name="Riley R."/>
            <person name="Ohm R."/>
            <person name="Sun H."/>
            <person name="Tunlid A."/>
            <person name="Henrissat B."/>
            <person name="Grigoriev I.V."/>
            <person name="Hibbett D.S."/>
            <person name="Martin F."/>
        </authorList>
    </citation>
    <scope>NUCLEOTIDE SEQUENCE [LARGE SCALE GENOMIC DNA]</scope>
    <source>
        <strain evidence="1 2">FD-317 M1</strain>
    </source>
</reference>
<proteinExistence type="predicted"/>
<protein>
    <submittedName>
        <fullName evidence="1">Unplaced genomic scaffold GYMLUscaffold_72, whole genome shotgun sequence</fullName>
    </submittedName>
</protein>
<dbReference type="Proteomes" id="UP000053593">
    <property type="component" value="Unassembled WGS sequence"/>
</dbReference>
<accession>A0A0D0CGP1</accession>
<dbReference type="EMBL" id="KN834820">
    <property type="protein sequence ID" value="KIK54108.1"/>
    <property type="molecule type" value="Genomic_DNA"/>
</dbReference>
<name>A0A0D0CGP1_9AGAR</name>
<organism evidence="1 2">
    <name type="scientific">Collybiopsis luxurians FD-317 M1</name>
    <dbReference type="NCBI Taxonomy" id="944289"/>
    <lineage>
        <taxon>Eukaryota</taxon>
        <taxon>Fungi</taxon>
        <taxon>Dikarya</taxon>
        <taxon>Basidiomycota</taxon>
        <taxon>Agaricomycotina</taxon>
        <taxon>Agaricomycetes</taxon>
        <taxon>Agaricomycetidae</taxon>
        <taxon>Agaricales</taxon>
        <taxon>Marasmiineae</taxon>
        <taxon>Omphalotaceae</taxon>
        <taxon>Collybiopsis</taxon>
        <taxon>Collybiopsis luxurians</taxon>
    </lineage>
</organism>